<dbReference type="PROSITE" id="PS50112">
    <property type="entry name" value="PAS"/>
    <property type="match status" value="1"/>
</dbReference>
<feature type="domain" description="PAC" evidence="4">
    <location>
        <begin position="172"/>
        <end position="224"/>
    </location>
</feature>
<dbReference type="SMART" id="SM00052">
    <property type="entry name" value="EAL"/>
    <property type="match status" value="1"/>
</dbReference>
<dbReference type="Proteomes" id="UP000012019">
    <property type="component" value="Unassembled WGS sequence"/>
</dbReference>
<dbReference type="InterPro" id="IPR052155">
    <property type="entry name" value="Biofilm_reg_signaling"/>
</dbReference>
<dbReference type="Pfam" id="PF00990">
    <property type="entry name" value="GGDEF"/>
    <property type="match status" value="1"/>
</dbReference>
<dbReference type="CDD" id="cd01948">
    <property type="entry name" value="EAL"/>
    <property type="match status" value="1"/>
</dbReference>
<dbReference type="Pfam" id="PF13426">
    <property type="entry name" value="PAS_9"/>
    <property type="match status" value="1"/>
</dbReference>
<dbReference type="InterPro" id="IPR001633">
    <property type="entry name" value="EAL_dom"/>
</dbReference>
<dbReference type="PROSITE" id="PS50883">
    <property type="entry name" value="EAL"/>
    <property type="match status" value="1"/>
</dbReference>
<dbReference type="PANTHER" id="PTHR44757">
    <property type="entry name" value="DIGUANYLATE CYCLASE DGCP"/>
    <property type="match status" value="1"/>
</dbReference>
<dbReference type="PROSITE" id="PS50887">
    <property type="entry name" value="GGDEF"/>
    <property type="match status" value="1"/>
</dbReference>
<feature type="transmembrane region" description="Helical" evidence="2">
    <location>
        <begin position="20"/>
        <end position="41"/>
    </location>
</feature>
<dbReference type="SUPFAM" id="SSF55073">
    <property type="entry name" value="Nucleotide cyclase"/>
    <property type="match status" value="1"/>
</dbReference>
<evidence type="ECO:0000259" key="4">
    <source>
        <dbReference type="PROSITE" id="PS50113"/>
    </source>
</evidence>
<sequence>MFTTLKRLLEDKYTKISATAFAGALRIALLYGVFASLWIIYSDRLLVMIAGDDIARLAMMQTWKGLFFVSITMLLVFCLVKQLLNAKNRLITQIRDKQQRVDLILNAAPSGIQECSVTGVIGYANETHHQLLGYPPGSLVGREVWDFIADQDGLHALRAKFKLAIAEQPIPRPFEVDIRNQQGERLTVGLTWDYTRDQQGAVSGFICVVSDVTERKHQEEKILELALYDSLTKLPNRFLSLDRINQLVLETGRREQVIAVLFLDLDNFKKVNDSFGHEAGDKLLVEVANRLQQCLREADTVGRLGGDEFIILLSGLRQYTDVTHIVETVLNAIREPFVVEGCELQLSASIGIALYPDDADSASELLRNADMAMFHAKQAGKNNFVYFTAEMNDQAARRMLIEQHLQNALEKNELHLQFQPQVDLTNNRMIGAEALLRWQSRSLGSVLPDEFIQVAEQTGLIIEIGRFVIDNALMHAAKFQQIKPEFRLALNLSPSQFRDRGLTGFIKSCIERYQLAPGTLEFELTEGVLLTASTEVIGLLKELSQIGVRIAMDDFGTGYSSLSYLRRYPFSVLKIDRSFIADMTWDKADLELVNAIVAMAHSLGLQVIAEGVESRSQLRQLRQIGCDAAQGYLFSKAVDAEKLSKLMVQAEMMLTEV</sequence>
<name>M7PRW8_9GAMM</name>
<dbReference type="NCBIfam" id="TIGR00254">
    <property type="entry name" value="GGDEF"/>
    <property type="match status" value="1"/>
</dbReference>
<keyword evidence="2" id="KW-1133">Transmembrane helix</keyword>
<keyword evidence="2" id="KW-0472">Membrane</keyword>
<comment type="cofactor">
    <cofactor evidence="1">
        <name>Mg(2+)</name>
        <dbReference type="ChEBI" id="CHEBI:18420"/>
    </cofactor>
</comment>
<dbReference type="InterPro" id="IPR035919">
    <property type="entry name" value="EAL_sf"/>
</dbReference>
<dbReference type="InterPro" id="IPR043128">
    <property type="entry name" value="Rev_trsase/Diguanyl_cyclase"/>
</dbReference>
<proteinExistence type="predicted"/>
<keyword evidence="8" id="KW-1185">Reference proteome</keyword>
<dbReference type="InterPro" id="IPR035965">
    <property type="entry name" value="PAS-like_dom_sf"/>
</dbReference>
<dbReference type="InterPro" id="IPR029787">
    <property type="entry name" value="Nucleotide_cyclase"/>
</dbReference>
<feature type="domain" description="PAS" evidence="3">
    <location>
        <begin position="97"/>
        <end position="152"/>
    </location>
</feature>
<dbReference type="Gene3D" id="3.20.20.450">
    <property type="entry name" value="EAL domain"/>
    <property type="match status" value="1"/>
</dbReference>
<dbReference type="SUPFAM" id="SSF141868">
    <property type="entry name" value="EAL domain-like"/>
    <property type="match status" value="1"/>
</dbReference>
<evidence type="ECO:0000313" key="8">
    <source>
        <dbReference type="Proteomes" id="UP000012019"/>
    </source>
</evidence>
<feature type="domain" description="GGDEF" evidence="6">
    <location>
        <begin position="256"/>
        <end position="389"/>
    </location>
</feature>
<evidence type="ECO:0000259" key="6">
    <source>
        <dbReference type="PROSITE" id="PS50887"/>
    </source>
</evidence>
<dbReference type="InterPro" id="IPR000700">
    <property type="entry name" value="PAS-assoc_C"/>
</dbReference>
<reference evidence="7 8" key="1">
    <citation type="journal article" date="2013" name="Genome Announc.">
        <title>Draft Genome Sequence of Methylophaga lonarensis MPLT, a Haloalkaliphilic (Non-Methane-Utilizing) Methylotroph.</title>
        <authorList>
            <person name="Shetty S.A."/>
            <person name="Marathe N.P."/>
            <person name="Munot H."/>
            <person name="Antony C.P."/>
            <person name="Dhotre D.P."/>
            <person name="Murrell J.C."/>
            <person name="Shouche Y.S."/>
        </authorList>
    </citation>
    <scope>NUCLEOTIDE SEQUENCE [LARGE SCALE GENOMIC DNA]</scope>
    <source>
        <strain evidence="7 8">MPL</strain>
    </source>
</reference>
<dbReference type="AlphaFoldDB" id="M7PRW8"/>
<keyword evidence="2" id="KW-0812">Transmembrane</keyword>
<dbReference type="InterPro" id="IPR000014">
    <property type="entry name" value="PAS"/>
</dbReference>
<dbReference type="GO" id="GO:0003824">
    <property type="term" value="F:catalytic activity"/>
    <property type="evidence" value="ECO:0007669"/>
    <property type="project" value="UniProtKB-ARBA"/>
</dbReference>
<dbReference type="PROSITE" id="PS50113">
    <property type="entry name" value="PAC"/>
    <property type="match status" value="1"/>
</dbReference>
<dbReference type="CDD" id="cd01949">
    <property type="entry name" value="GGDEF"/>
    <property type="match status" value="1"/>
</dbReference>
<dbReference type="EMBL" id="APHR01000031">
    <property type="protein sequence ID" value="EMR13179.1"/>
    <property type="molecule type" value="Genomic_DNA"/>
</dbReference>
<evidence type="ECO:0000259" key="5">
    <source>
        <dbReference type="PROSITE" id="PS50883"/>
    </source>
</evidence>
<evidence type="ECO:0000259" key="3">
    <source>
        <dbReference type="PROSITE" id="PS50112"/>
    </source>
</evidence>
<dbReference type="PANTHER" id="PTHR44757:SF2">
    <property type="entry name" value="BIOFILM ARCHITECTURE MAINTENANCE PROTEIN MBAA"/>
    <property type="match status" value="1"/>
</dbReference>
<dbReference type="NCBIfam" id="TIGR00229">
    <property type="entry name" value="sensory_box"/>
    <property type="match status" value="1"/>
</dbReference>
<evidence type="ECO:0000256" key="1">
    <source>
        <dbReference type="ARBA" id="ARBA00001946"/>
    </source>
</evidence>
<dbReference type="InterPro" id="IPR000160">
    <property type="entry name" value="GGDEF_dom"/>
</dbReference>
<dbReference type="FunFam" id="3.30.70.270:FF:000001">
    <property type="entry name" value="Diguanylate cyclase domain protein"/>
    <property type="match status" value="1"/>
</dbReference>
<dbReference type="Pfam" id="PF00563">
    <property type="entry name" value="EAL"/>
    <property type="match status" value="1"/>
</dbReference>
<feature type="transmembrane region" description="Helical" evidence="2">
    <location>
        <begin position="61"/>
        <end position="80"/>
    </location>
</feature>
<dbReference type="Gene3D" id="3.30.70.270">
    <property type="match status" value="1"/>
</dbReference>
<dbReference type="SMART" id="SM00267">
    <property type="entry name" value="GGDEF"/>
    <property type="match status" value="1"/>
</dbReference>
<dbReference type="SMART" id="SM00086">
    <property type="entry name" value="PAC"/>
    <property type="match status" value="1"/>
</dbReference>
<dbReference type="SUPFAM" id="SSF55785">
    <property type="entry name" value="PYP-like sensor domain (PAS domain)"/>
    <property type="match status" value="1"/>
</dbReference>
<comment type="caution">
    <text evidence="7">The sequence shown here is derived from an EMBL/GenBank/DDBJ whole genome shotgun (WGS) entry which is preliminary data.</text>
</comment>
<evidence type="ECO:0000256" key="2">
    <source>
        <dbReference type="SAM" id="Phobius"/>
    </source>
</evidence>
<protein>
    <submittedName>
        <fullName evidence="7">Sensory box protein</fullName>
    </submittedName>
</protein>
<dbReference type="RefSeq" id="WP_009726248.1">
    <property type="nucleotide sequence ID" value="NZ_APHR01000031.1"/>
</dbReference>
<organism evidence="7 8">
    <name type="scientific">Methylophaga lonarensis MPL</name>
    <dbReference type="NCBI Taxonomy" id="1286106"/>
    <lineage>
        <taxon>Bacteria</taxon>
        <taxon>Pseudomonadati</taxon>
        <taxon>Pseudomonadota</taxon>
        <taxon>Gammaproteobacteria</taxon>
        <taxon>Thiotrichales</taxon>
        <taxon>Piscirickettsiaceae</taxon>
        <taxon>Methylophaga</taxon>
    </lineage>
</organism>
<dbReference type="eggNOG" id="COG5001">
    <property type="taxonomic scope" value="Bacteria"/>
</dbReference>
<gene>
    <name evidence="7" type="ORF">MPL1_06230</name>
</gene>
<dbReference type="InterPro" id="IPR001610">
    <property type="entry name" value="PAC"/>
</dbReference>
<dbReference type="STRING" id="1286106.MPL1_06230"/>
<dbReference type="OrthoDB" id="9813913at2"/>
<accession>M7PRW8</accession>
<dbReference type="PATRIC" id="fig|1286106.3.peg.1254"/>
<dbReference type="SMART" id="SM00091">
    <property type="entry name" value="PAS"/>
    <property type="match status" value="1"/>
</dbReference>
<dbReference type="Gene3D" id="3.30.450.20">
    <property type="entry name" value="PAS domain"/>
    <property type="match status" value="1"/>
</dbReference>
<evidence type="ECO:0000313" key="7">
    <source>
        <dbReference type="EMBL" id="EMR13179.1"/>
    </source>
</evidence>
<feature type="domain" description="EAL" evidence="5">
    <location>
        <begin position="398"/>
        <end position="651"/>
    </location>
</feature>
<dbReference type="CDD" id="cd00130">
    <property type="entry name" value="PAS"/>
    <property type="match status" value="1"/>
</dbReference>